<sequence>MTIVEAFVVGMVAGLVACFLISLAVLLVVGVLHLLGVGC</sequence>
<keyword evidence="1" id="KW-0472">Membrane</keyword>
<name>X0U706_9ZZZZ</name>
<keyword evidence="1" id="KW-1133">Transmembrane helix</keyword>
<gene>
    <name evidence="2" type="ORF">S01H1_23148</name>
</gene>
<feature type="transmembrane region" description="Helical" evidence="1">
    <location>
        <begin position="6"/>
        <end position="35"/>
    </location>
</feature>
<dbReference type="EMBL" id="BARS01013266">
    <property type="protein sequence ID" value="GAF95111.1"/>
    <property type="molecule type" value="Genomic_DNA"/>
</dbReference>
<reference evidence="2" key="1">
    <citation type="journal article" date="2014" name="Front. Microbiol.">
        <title>High frequency of phylogenetically diverse reductive dehalogenase-homologous genes in deep subseafloor sedimentary metagenomes.</title>
        <authorList>
            <person name="Kawai M."/>
            <person name="Futagami T."/>
            <person name="Toyoda A."/>
            <person name="Takaki Y."/>
            <person name="Nishi S."/>
            <person name="Hori S."/>
            <person name="Arai W."/>
            <person name="Tsubouchi T."/>
            <person name="Morono Y."/>
            <person name="Uchiyama I."/>
            <person name="Ito T."/>
            <person name="Fujiyama A."/>
            <person name="Inagaki F."/>
            <person name="Takami H."/>
        </authorList>
    </citation>
    <scope>NUCLEOTIDE SEQUENCE</scope>
    <source>
        <strain evidence="2">Expedition CK06-06</strain>
    </source>
</reference>
<evidence type="ECO:0000313" key="2">
    <source>
        <dbReference type="EMBL" id="GAF95111.1"/>
    </source>
</evidence>
<evidence type="ECO:0000256" key="1">
    <source>
        <dbReference type="SAM" id="Phobius"/>
    </source>
</evidence>
<dbReference type="AlphaFoldDB" id="X0U706"/>
<accession>X0U706</accession>
<protein>
    <submittedName>
        <fullName evidence="2">Uncharacterized protein</fullName>
    </submittedName>
</protein>
<proteinExistence type="predicted"/>
<organism evidence="2">
    <name type="scientific">marine sediment metagenome</name>
    <dbReference type="NCBI Taxonomy" id="412755"/>
    <lineage>
        <taxon>unclassified sequences</taxon>
        <taxon>metagenomes</taxon>
        <taxon>ecological metagenomes</taxon>
    </lineage>
</organism>
<comment type="caution">
    <text evidence="2">The sequence shown here is derived from an EMBL/GenBank/DDBJ whole genome shotgun (WGS) entry which is preliminary data.</text>
</comment>
<feature type="non-terminal residue" evidence="2">
    <location>
        <position position="39"/>
    </location>
</feature>
<keyword evidence="1" id="KW-0812">Transmembrane</keyword>